<dbReference type="OrthoDB" id="1808348at2"/>
<proteinExistence type="predicted"/>
<accession>A0A162MHZ8</accession>
<gene>
    <name evidence="2" type="ORF">ATZ99_13070</name>
</gene>
<dbReference type="InterPro" id="IPR041633">
    <property type="entry name" value="Polbeta"/>
</dbReference>
<dbReference type="SUPFAM" id="SSF81301">
    <property type="entry name" value="Nucleotidyltransferase"/>
    <property type="match status" value="1"/>
</dbReference>
<reference evidence="2 3" key="1">
    <citation type="submission" date="2015-12" db="EMBL/GenBank/DDBJ databases">
        <title>Draft genome of Thermovenabulum gondwanense isolated from a red thermophilic microbial mat colonisisng an outflow channel of a bore well.</title>
        <authorList>
            <person name="Patel B.K."/>
        </authorList>
    </citation>
    <scope>NUCLEOTIDE SEQUENCE [LARGE SCALE GENOMIC DNA]</scope>
    <source>
        <strain evidence="2 3">R270</strain>
    </source>
</reference>
<dbReference type="CDD" id="cd05403">
    <property type="entry name" value="NT_KNTase_like"/>
    <property type="match status" value="1"/>
</dbReference>
<dbReference type="Proteomes" id="UP000075737">
    <property type="component" value="Unassembled WGS sequence"/>
</dbReference>
<dbReference type="AlphaFoldDB" id="A0A162MHZ8"/>
<comment type="caution">
    <text evidence="2">The sequence shown here is derived from an EMBL/GenBank/DDBJ whole genome shotgun (WGS) entry which is preliminary data.</text>
</comment>
<evidence type="ECO:0000259" key="1">
    <source>
        <dbReference type="Pfam" id="PF18765"/>
    </source>
</evidence>
<dbReference type="PANTHER" id="PTHR43852">
    <property type="entry name" value="NUCLEOTIDYLTRANSFERASE"/>
    <property type="match status" value="1"/>
</dbReference>
<dbReference type="PANTHER" id="PTHR43852:SF4">
    <property type="entry name" value="NUCLEOTIDYLTRANSFERASE"/>
    <property type="match status" value="1"/>
</dbReference>
<evidence type="ECO:0000313" key="2">
    <source>
        <dbReference type="EMBL" id="KYO66115.1"/>
    </source>
</evidence>
<protein>
    <recommendedName>
        <fullName evidence="1">Polymerase beta nucleotidyltransferase domain-containing protein</fullName>
    </recommendedName>
</protein>
<keyword evidence="3" id="KW-1185">Reference proteome</keyword>
<organism evidence="2 3">
    <name type="scientific">Thermovenabulum gondwanense</name>
    <dbReference type="NCBI Taxonomy" id="520767"/>
    <lineage>
        <taxon>Bacteria</taxon>
        <taxon>Bacillati</taxon>
        <taxon>Bacillota</taxon>
        <taxon>Clostridia</taxon>
        <taxon>Thermosediminibacterales</taxon>
        <taxon>Thermosediminibacteraceae</taxon>
        <taxon>Thermovenabulum</taxon>
    </lineage>
</organism>
<dbReference type="STRING" id="520767.ATZ99_13070"/>
<dbReference type="InterPro" id="IPR043519">
    <property type="entry name" value="NT_sf"/>
</dbReference>
<dbReference type="Gene3D" id="3.30.460.10">
    <property type="entry name" value="Beta Polymerase, domain 2"/>
    <property type="match status" value="1"/>
</dbReference>
<evidence type="ECO:0000313" key="3">
    <source>
        <dbReference type="Proteomes" id="UP000075737"/>
    </source>
</evidence>
<feature type="domain" description="Polymerase beta nucleotidyltransferase" evidence="1">
    <location>
        <begin position="17"/>
        <end position="109"/>
    </location>
</feature>
<dbReference type="EMBL" id="LOHZ01000030">
    <property type="protein sequence ID" value="KYO66115.1"/>
    <property type="molecule type" value="Genomic_DNA"/>
</dbReference>
<sequence length="140" mass="16126">MPRDLVRIDKEKLKNYITEKVASFEEIAGVYLFGSSLDLMRPDSDIDIGIIFYDCIDEKKAEDVIETLYLKLLNFEGHPFDIHSVNHSNTIIAFNILRNGLPLFIKDEDAITDLIEIVSLKFKEIYPRYKEAVNIILEGS</sequence>
<dbReference type="RefSeq" id="WP_068748431.1">
    <property type="nucleotide sequence ID" value="NZ_LOHZ01000030.1"/>
</dbReference>
<dbReference type="Pfam" id="PF18765">
    <property type="entry name" value="Polbeta"/>
    <property type="match status" value="1"/>
</dbReference>
<dbReference type="InterPro" id="IPR052930">
    <property type="entry name" value="TA_antitoxin_MntA"/>
</dbReference>
<name>A0A162MHZ8_9FIRM</name>